<dbReference type="AlphaFoldDB" id="A0A5B7H9Q4"/>
<feature type="region of interest" description="Disordered" evidence="1">
    <location>
        <begin position="57"/>
        <end position="76"/>
    </location>
</feature>
<dbReference type="EMBL" id="VSRR010023690">
    <property type="protein sequence ID" value="MPC65688.1"/>
    <property type="molecule type" value="Genomic_DNA"/>
</dbReference>
<evidence type="ECO:0000256" key="1">
    <source>
        <dbReference type="SAM" id="MobiDB-lite"/>
    </source>
</evidence>
<proteinExistence type="predicted"/>
<organism evidence="2 3">
    <name type="scientific">Portunus trituberculatus</name>
    <name type="common">Swimming crab</name>
    <name type="synonym">Neptunus trituberculatus</name>
    <dbReference type="NCBI Taxonomy" id="210409"/>
    <lineage>
        <taxon>Eukaryota</taxon>
        <taxon>Metazoa</taxon>
        <taxon>Ecdysozoa</taxon>
        <taxon>Arthropoda</taxon>
        <taxon>Crustacea</taxon>
        <taxon>Multicrustacea</taxon>
        <taxon>Malacostraca</taxon>
        <taxon>Eumalacostraca</taxon>
        <taxon>Eucarida</taxon>
        <taxon>Decapoda</taxon>
        <taxon>Pleocyemata</taxon>
        <taxon>Brachyura</taxon>
        <taxon>Eubrachyura</taxon>
        <taxon>Portunoidea</taxon>
        <taxon>Portunidae</taxon>
        <taxon>Portuninae</taxon>
        <taxon>Portunus</taxon>
    </lineage>
</organism>
<evidence type="ECO:0000313" key="3">
    <source>
        <dbReference type="Proteomes" id="UP000324222"/>
    </source>
</evidence>
<protein>
    <submittedName>
        <fullName evidence="2">Uncharacterized protein</fullName>
    </submittedName>
</protein>
<name>A0A5B7H9Q4_PORTR</name>
<reference evidence="2 3" key="1">
    <citation type="submission" date="2019-05" db="EMBL/GenBank/DDBJ databases">
        <title>Another draft genome of Portunus trituberculatus and its Hox gene families provides insights of decapod evolution.</title>
        <authorList>
            <person name="Jeong J.-H."/>
            <person name="Song I."/>
            <person name="Kim S."/>
            <person name="Choi T."/>
            <person name="Kim D."/>
            <person name="Ryu S."/>
            <person name="Kim W."/>
        </authorList>
    </citation>
    <scope>NUCLEOTIDE SEQUENCE [LARGE SCALE GENOMIC DNA]</scope>
    <source>
        <tissue evidence="2">Muscle</tissue>
    </source>
</reference>
<comment type="caution">
    <text evidence="2">The sequence shown here is derived from an EMBL/GenBank/DDBJ whole genome shotgun (WGS) entry which is preliminary data.</text>
</comment>
<sequence length="90" mass="10498">MFSVYTWDYLSQKENMGEKKGERRPQETKKNPLLGPGFTERLPSHYHPDGRWLVAARNNTRLSAPPPRPESWLKSSCINKSSLRNLERKT</sequence>
<evidence type="ECO:0000313" key="2">
    <source>
        <dbReference type="EMBL" id="MPC65688.1"/>
    </source>
</evidence>
<feature type="region of interest" description="Disordered" evidence="1">
    <location>
        <begin position="14"/>
        <end position="45"/>
    </location>
</feature>
<keyword evidence="3" id="KW-1185">Reference proteome</keyword>
<accession>A0A5B7H9Q4</accession>
<feature type="compositionally biased region" description="Basic and acidic residues" evidence="1">
    <location>
        <begin position="15"/>
        <end position="30"/>
    </location>
</feature>
<gene>
    <name evidence="2" type="ORF">E2C01_059824</name>
</gene>
<dbReference type="Proteomes" id="UP000324222">
    <property type="component" value="Unassembled WGS sequence"/>
</dbReference>